<evidence type="ECO:0000313" key="5">
    <source>
        <dbReference type="EMBL" id="MDB0520497.1"/>
    </source>
</evidence>
<keyword evidence="2 3" id="KW-0040">ANK repeat</keyword>
<dbReference type="InterPro" id="IPR002110">
    <property type="entry name" value="Ankyrin_rpt"/>
</dbReference>
<evidence type="ECO:0000256" key="2">
    <source>
        <dbReference type="ARBA" id="ARBA00023043"/>
    </source>
</evidence>
<feature type="repeat" description="ANK" evidence="3">
    <location>
        <begin position="433"/>
        <end position="465"/>
    </location>
</feature>
<dbReference type="AlphaFoldDB" id="A0AAE3T2M9"/>
<dbReference type="SUPFAM" id="SSF48403">
    <property type="entry name" value="Ankyrin repeat"/>
    <property type="match status" value="1"/>
</dbReference>
<dbReference type="InterPro" id="IPR036770">
    <property type="entry name" value="Ankyrin_rpt-contain_sf"/>
</dbReference>
<dbReference type="PANTHER" id="PTHR24193">
    <property type="entry name" value="ANKYRIN REPEAT PROTEIN"/>
    <property type="match status" value="1"/>
</dbReference>
<dbReference type="InterPro" id="IPR050663">
    <property type="entry name" value="Ankyrin-SOCS_Box"/>
</dbReference>
<feature type="repeat" description="ANK" evidence="3">
    <location>
        <begin position="192"/>
        <end position="224"/>
    </location>
</feature>
<organism evidence="5 6">
    <name type="scientific">Ralstonia solanacearum</name>
    <name type="common">Pseudomonas solanacearum</name>
    <dbReference type="NCBI Taxonomy" id="305"/>
    <lineage>
        <taxon>Bacteria</taxon>
        <taxon>Pseudomonadati</taxon>
        <taxon>Pseudomonadota</taxon>
        <taxon>Betaproteobacteria</taxon>
        <taxon>Burkholderiales</taxon>
        <taxon>Burkholderiaceae</taxon>
        <taxon>Ralstonia</taxon>
        <taxon>Ralstonia solanacearum species complex</taxon>
    </lineage>
</organism>
<evidence type="ECO:0000256" key="4">
    <source>
        <dbReference type="SAM" id="SignalP"/>
    </source>
</evidence>
<evidence type="ECO:0000256" key="3">
    <source>
        <dbReference type="PROSITE-ProRule" id="PRU00023"/>
    </source>
</evidence>
<feature type="chain" id="PRO_5042279512" evidence="4">
    <location>
        <begin position="24"/>
        <end position="494"/>
    </location>
</feature>
<dbReference type="Proteomes" id="UP001143674">
    <property type="component" value="Unassembled WGS sequence"/>
</dbReference>
<dbReference type="PROSITE" id="PS50088">
    <property type="entry name" value="ANK_REPEAT"/>
    <property type="match status" value="2"/>
</dbReference>
<comment type="caution">
    <text evidence="5">The sequence shown here is derived from an EMBL/GenBank/DDBJ whole genome shotgun (WGS) entry which is preliminary data.</text>
</comment>
<keyword evidence="4" id="KW-0732">Signal</keyword>
<gene>
    <name evidence="5" type="ORF">LBW55_02585</name>
</gene>
<dbReference type="Gene3D" id="1.25.40.20">
    <property type="entry name" value="Ankyrin repeat-containing domain"/>
    <property type="match status" value="3"/>
</dbReference>
<sequence>MTPSALRWLLPFAVALAPFSIVAGEAVRCPSITLAEPRDAATTRQFNQAVQQAPRLFSAILAKDERAVRRDLAQGDDPNACALGASLLSQAIGQGHMEIAERLMLAGASLEHPRNAAGETVLLHTVGEGQWDRAMGLIIRGANVKAEAAGITPLLAASAVPVRPQSTQAREQLDLIRLLLTHGAGANAQLPDGSTSLMLAVRNGNTALIRLLLFFGADPLLRNRSGIHALQLAQDARRGDIESMFEAYVVAPTPVAVLIEERRNSELAALLAQTDVGKVARAARQALLVAALVQHNLPTIGLLVRWGADPNGVVGMIEGLDLIAVTPLDLAIGYDMDSETLEALVQAGANPNGMVAFEDTEPPLQKSLARHNLVAARTLLRLGADPNPIRAAGDMSALMYAVVLASLPELDQPLSLVAQLLDSGADVNAIGPRGITALHMAAIDGNAATTRLLLAHGANPNMRDEQHKTALDYARKGKSKEVLALLKPVTQATR</sequence>
<feature type="signal peptide" evidence="4">
    <location>
        <begin position="1"/>
        <end position="23"/>
    </location>
</feature>
<protein>
    <submittedName>
        <fullName evidence="5">Ankyrin repeat domain-containing protein</fullName>
    </submittedName>
</protein>
<dbReference type="RefSeq" id="WP_184851243.1">
    <property type="nucleotide sequence ID" value="NZ_JABZEH010000002.1"/>
</dbReference>
<dbReference type="PROSITE" id="PS50297">
    <property type="entry name" value="ANK_REP_REGION"/>
    <property type="match status" value="2"/>
</dbReference>
<accession>A0AAE3T2M9</accession>
<keyword evidence="1" id="KW-0677">Repeat</keyword>
<dbReference type="GO" id="GO:0045944">
    <property type="term" value="P:positive regulation of transcription by RNA polymerase II"/>
    <property type="evidence" value="ECO:0007669"/>
    <property type="project" value="TreeGrafter"/>
</dbReference>
<name>A0AAE3T2M9_RALSL</name>
<dbReference type="Pfam" id="PF12796">
    <property type="entry name" value="Ank_2"/>
    <property type="match status" value="1"/>
</dbReference>
<proteinExistence type="predicted"/>
<dbReference type="PANTHER" id="PTHR24193:SF121">
    <property type="entry name" value="ADA2A-CONTAINING COMPLEX COMPONENT 3, ISOFORM D"/>
    <property type="match status" value="1"/>
</dbReference>
<dbReference type="Pfam" id="PF13857">
    <property type="entry name" value="Ank_5"/>
    <property type="match status" value="1"/>
</dbReference>
<dbReference type="SMART" id="SM00248">
    <property type="entry name" value="ANK"/>
    <property type="match status" value="8"/>
</dbReference>
<dbReference type="GO" id="GO:0000976">
    <property type="term" value="F:transcription cis-regulatory region binding"/>
    <property type="evidence" value="ECO:0007669"/>
    <property type="project" value="TreeGrafter"/>
</dbReference>
<evidence type="ECO:0000256" key="1">
    <source>
        <dbReference type="ARBA" id="ARBA00022737"/>
    </source>
</evidence>
<evidence type="ECO:0000313" key="6">
    <source>
        <dbReference type="Proteomes" id="UP001143674"/>
    </source>
</evidence>
<dbReference type="EMBL" id="JAIVEX010000002">
    <property type="protein sequence ID" value="MDB0520497.1"/>
    <property type="molecule type" value="Genomic_DNA"/>
</dbReference>
<reference evidence="5" key="1">
    <citation type="submission" date="2021-09" db="EMBL/GenBank/DDBJ databases">
        <title>Genomic analysis of Ralstonia spp.</title>
        <authorList>
            <person name="Aburjaile F."/>
            <person name="Ariute J.C."/>
            <person name="Pais A.K.L."/>
            <person name="Albuquerque G.M.R."/>
            <person name="Silva A.M.F."/>
            <person name="Brenig B."/>
            <person name="Azevedo V."/>
            <person name="Matiuzzi M."/>
            <person name="Ramos R."/>
            <person name="Goes-Neto A."/>
            <person name="Soares S."/>
            <person name="Iseppon A.M.B."/>
            <person name="Souza E."/>
            <person name="Gama M."/>
        </authorList>
    </citation>
    <scope>NUCLEOTIDE SEQUENCE</scope>
    <source>
        <strain evidence="5">B4</strain>
    </source>
</reference>